<dbReference type="OrthoDB" id="9798107at2"/>
<proteinExistence type="inferred from homology"/>
<dbReference type="GO" id="GO:0046872">
    <property type="term" value="F:metal ion binding"/>
    <property type="evidence" value="ECO:0007669"/>
    <property type="project" value="UniProtKB-KW"/>
</dbReference>
<dbReference type="STRING" id="441112.SAMN04488094_108171"/>
<feature type="binding site" evidence="3">
    <location>
        <position position="292"/>
    </location>
    <ligand>
        <name>Mg(2+)</name>
        <dbReference type="ChEBI" id="CHEBI:18420"/>
        <label>1</label>
    </ligand>
</feature>
<gene>
    <name evidence="4" type="ORF">SAMN04488094_108171</name>
</gene>
<feature type="binding site" evidence="3">
    <location>
        <position position="76"/>
    </location>
    <ligand>
        <name>Mg(2+)</name>
        <dbReference type="ChEBI" id="CHEBI:18420"/>
        <label>1</label>
    </ligand>
</feature>
<dbReference type="PANTHER" id="PTHR16222:SF24">
    <property type="entry name" value="ADP-RIBOSYLHYDROLASE ARH3"/>
    <property type="match status" value="1"/>
</dbReference>
<organism evidence="4 5">
    <name type="scientific">Tropicimonas isoalkanivorans</name>
    <dbReference type="NCBI Taxonomy" id="441112"/>
    <lineage>
        <taxon>Bacteria</taxon>
        <taxon>Pseudomonadati</taxon>
        <taxon>Pseudomonadota</taxon>
        <taxon>Alphaproteobacteria</taxon>
        <taxon>Rhodobacterales</taxon>
        <taxon>Roseobacteraceae</taxon>
        <taxon>Tropicimonas</taxon>
    </lineage>
</organism>
<accession>A0A1I1LVQ2</accession>
<keyword evidence="3" id="KW-0479">Metal-binding</keyword>
<comment type="similarity">
    <text evidence="1">Belongs to the ADP-ribosylglycohydrolase family.</text>
</comment>
<dbReference type="AlphaFoldDB" id="A0A1I1LVQ2"/>
<dbReference type="GO" id="GO:0016787">
    <property type="term" value="F:hydrolase activity"/>
    <property type="evidence" value="ECO:0007669"/>
    <property type="project" value="UniProtKB-KW"/>
</dbReference>
<sequence length="347" mass="35090">MTKSLEGDLAPGAPHAVDRARGALQGLALGDALGMPSQTLTRQEILDRYGVIVDFVAPFDDHPVSHGLAAAQVTDDTEQALLLANRLIASPERFDADAWARDLLAWEADVRERGLRDLLGPSTKAALTSLLAGTPASETGRKGTTNGAAMRIAPVGIATPCDELSALVARVAETCQVTHNTGEAIAGAAAVAAMVSAGVDGSDWRGAIPQAMQAARLGQAEGAREGVRDMADRIEAALKIGAGDPGTIADRIGTSVASYESVPAAFAVVAAADGDAWRAGCLAANLGDDTDTIGAIAGAICGACSGAAAMPADKVARLRAANTLGLDGSAEGLLALRTRSAQHGSAE</sequence>
<dbReference type="EMBL" id="FOLG01000008">
    <property type="protein sequence ID" value="SFC73560.1"/>
    <property type="molecule type" value="Genomic_DNA"/>
</dbReference>
<dbReference type="Gene3D" id="1.10.4080.10">
    <property type="entry name" value="ADP-ribosylation/Crystallin J1"/>
    <property type="match status" value="1"/>
</dbReference>
<keyword evidence="5" id="KW-1185">Reference proteome</keyword>
<evidence type="ECO:0000256" key="3">
    <source>
        <dbReference type="PIRSR" id="PIRSR605502-1"/>
    </source>
</evidence>
<keyword evidence="2 4" id="KW-0378">Hydrolase</keyword>
<protein>
    <submittedName>
        <fullName evidence="4">ADP-ribosylglycohydrolase</fullName>
    </submittedName>
</protein>
<evidence type="ECO:0000313" key="4">
    <source>
        <dbReference type="EMBL" id="SFC73560.1"/>
    </source>
</evidence>
<dbReference type="Proteomes" id="UP000198728">
    <property type="component" value="Unassembled WGS sequence"/>
</dbReference>
<dbReference type="SUPFAM" id="SSF101478">
    <property type="entry name" value="ADP-ribosylglycohydrolase"/>
    <property type="match status" value="1"/>
</dbReference>
<feature type="binding site" evidence="3">
    <location>
        <position position="291"/>
    </location>
    <ligand>
        <name>Mg(2+)</name>
        <dbReference type="ChEBI" id="CHEBI:18420"/>
        <label>1</label>
    </ligand>
</feature>
<evidence type="ECO:0000313" key="5">
    <source>
        <dbReference type="Proteomes" id="UP000198728"/>
    </source>
</evidence>
<keyword evidence="3" id="KW-0460">Magnesium</keyword>
<feature type="binding site" evidence="3">
    <location>
        <position position="74"/>
    </location>
    <ligand>
        <name>Mg(2+)</name>
        <dbReference type="ChEBI" id="CHEBI:18420"/>
        <label>1</label>
    </ligand>
</feature>
<reference evidence="4 5" key="1">
    <citation type="submission" date="2016-10" db="EMBL/GenBank/DDBJ databases">
        <authorList>
            <person name="de Groot N.N."/>
        </authorList>
    </citation>
    <scope>NUCLEOTIDE SEQUENCE [LARGE SCALE GENOMIC DNA]</scope>
    <source>
        <strain evidence="4 5">DSM 19548</strain>
    </source>
</reference>
<dbReference type="RefSeq" id="WP_093361359.1">
    <property type="nucleotide sequence ID" value="NZ_FOLG01000008.1"/>
</dbReference>
<dbReference type="Pfam" id="PF03747">
    <property type="entry name" value="ADP_ribosyl_GH"/>
    <property type="match status" value="1"/>
</dbReference>
<dbReference type="InterPro" id="IPR036705">
    <property type="entry name" value="Ribosyl_crysJ1_sf"/>
</dbReference>
<evidence type="ECO:0000256" key="2">
    <source>
        <dbReference type="ARBA" id="ARBA00022801"/>
    </source>
</evidence>
<name>A0A1I1LVQ2_9RHOB</name>
<feature type="binding site" evidence="3">
    <location>
        <position position="289"/>
    </location>
    <ligand>
        <name>Mg(2+)</name>
        <dbReference type="ChEBI" id="CHEBI:18420"/>
        <label>1</label>
    </ligand>
</feature>
<evidence type="ECO:0000256" key="1">
    <source>
        <dbReference type="ARBA" id="ARBA00010702"/>
    </source>
</evidence>
<dbReference type="InterPro" id="IPR005502">
    <property type="entry name" value="Ribosyl_crysJ1"/>
</dbReference>
<feature type="binding site" evidence="3">
    <location>
        <position position="75"/>
    </location>
    <ligand>
        <name>Mg(2+)</name>
        <dbReference type="ChEBI" id="CHEBI:18420"/>
        <label>1</label>
    </ligand>
</feature>
<dbReference type="InterPro" id="IPR050792">
    <property type="entry name" value="ADP-ribosylglycohydrolase"/>
</dbReference>
<dbReference type="PANTHER" id="PTHR16222">
    <property type="entry name" value="ADP-RIBOSYLGLYCOHYDROLASE"/>
    <property type="match status" value="1"/>
</dbReference>
<comment type="cofactor">
    <cofactor evidence="3">
        <name>Mg(2+)</name>
        <dbReference type="ChEBI" id="CHEBI:18420"/>
    </cofactor>
    <text evidence="3">Binds 2 magnesium ions per subunit.</text>
</comment>